<feature type="binding site" evidence="1">
    <location>
        <position position="325"/>
    </location>
    <ligand>
        <name>Mg(2+)</name>
        <dbReference type="ChEBI" id="CHEBI:18420"/>
        <label>1</label>
    </ligand>
</feature>
<keyword evidence="1" id="KW-0460">Magnesium</keyword>
<dbReference type="InterPro" id="IPR005502">
    <property type="entry name" value="Ribosyl_crysJ1"/>
</dbReference>
<gene>
    <name evidence="3" type="ORF">QJ522_20085</name>
</gene>
<feature type="binding site" evidence="1">
    <location>
        <position position="323"/>
    </location>
    <ligand>
        <name>Mg(2+)</name>
        <dbReference type="ChEBI" id="CHEBI:18420"/>
        <label>1</label>
    </ligand>
</feature>
<dbReference type="AlphaFoldDB" id="A0AAW6U0F3"/>
<comment type="caution">
    <text evidence="3">The sequence shown here is derived from an EMBL/GenBank/DDBJ whole genome shotgun (WGS) entry which is preliminary data.</text>
</comment>
<accession>A0AAW6U0F3</accession>
<dbReference type="EC" id="3.2.2.-" evidence="3"/>
<dbReference type="InterPro" id="IPR036705">
    <property type="entry name" value="Ribosyl_crysJ1_sf"/>
</dbReference>
<dbReference type="Pfam" id="PF03747">
    <property type="entry name" value="ADP_ribosyl_GH"/>
    <property type="match status" value="1"/>
</dbReference>
<dbReference type="Gene3D" id="1.10.4080.10">
    <property type="entry name" value="ADP-ribosylation/Crystallin J1"/>
    <property type="match status" value="1"/>
</dbReference>
<dbReference type="Proteomes" id="UP001431776">
    <property type="component" value="Unassembled WGS sequence"/>
</dbReference>
<keyword evidence="3" id="KW-0378">Hydrolase</keyword>
<feature type="binding site" evidence="1">
    <location>
        <position position="105"/>
    </location>
    <ligand>
        <name>Mg(2+)</name>
        <dbReference type="ChEBI" id="CHEBI:18420"/>
        <label>1</label>
    </ligand>
</feature>
<dbReference type="GO" id="GO:0046872">
    <property type="term" value="F:metal ion binding"/>
    <property type="evidence" value="ECO:0007669"/>
    <property type="project" value="UniProtKB-KW"/>
</dbReference>
<keyword evidence="3" id="KW-0326">Glycosidase</keyword>
<evidence type="ECO:0000313" key="4">
    <source>
        <dbReference type="Proteomes" id="UP001431776"/>
    </source>
</evidence>
<keyword evidence="2" id="KW-0732">Signal</keyword>
<reference evidence="3" key="1">
    <citation type="submission" date="2023-05" db="EMBL/GenBank/DDBJ databases">
        <title>Anaerotaeda fermentans gen. nov., sp. nov., a novel anaerobic planctomycete of the new family within the order Sedimentisphaerales isolated from Taman Peninsula, Russia.</title>
        <authorList>
            <person name="Khomyakova M.A."/>
            <person name="Merkel A.Y."/>
            <person name="Slobodkin A.I."/>
        </authorList>
    </citation>
    <scope>NUCLEOTIDE SEQUENCE</scope>
    <source>
        <strain evidence="3">M17dextr</strain>
    </source>
</reference>
<name>A0AAW6U0F3_9BACT</name>
<dbReference type="SUPFAM" id="SSF101478">
    <property type="entry name" value="ADP-ribosylglycohydrolase"/>
    <property type="match status" value="1"/>
</dbReference>
<evidence type="ECO:0000256" key="2">
    <source>
        <dbReference type="SAM" id="SignalP"/>
    </source>
</evidence>
<organism evidence="3 4">
    <name type="scientific">Anaerobaca lacustris</name>
    <dbReference type="NCBI Taxonomy" id="3044600"/>
    <lineage>
        <taxon>Bacteria</taxon>
        <taxon>Pseudomonadati</taxon>
        <taxon>Planctomycetota</taxon>
        <taxon>Phycisphaerae</taxon>
        <taxon>Sedimentisphaerales</taxon>
        <taxon>Anaerobacaceae</taxon>
        <taxon>Anaerobaca</taxon>
    </lineage>
</organism>
<feature type="signal peptide" evidence="2">
    <location>
        <begin position="1"/>
        <end position="24"/>
    </location>
</feature>
<protein>
    <submittedName>
        <fullName evidence="3">ADP-ribosylglycohydrolase family protein</fullName>
        <ecNumber evidence="3">3.2.2.-</ecNumber>
    </submittedName>
</protein>
<proteinExistence type="predicted"/>
<keyword evidence="1" id="KW-0479">Metal-binding</keyword>
<feature type="chain" id="PRO_5043756437" evidence="2">
    <location>
        <begin position="25"/>
        <end position="414"/>
    </location>
</feature>
<dbReference type="GO" id="GO:0016798">
    <property type="term" value="F:hydrolase activity, acting on glycosyl bonds"/>
    <property type="evidence" value="ECO:0007669"/>
    <property type="project" value="UniProtKB-KW"/>
</dbReference>
<keyword evidence="4" id="KW-1185">Reference proteome</keyword>
<feature type="binding site" evidence="1">
    <location>
        <position position="106"/>
    </location>
    <ligand>
        <name>Mg(2+)</name>
        <dbReference type="ChEBI" id="CHEBI:18420"/>
        <label>1</label>
    </ligand>
</feature>
<dbReference type="RefSeq" id="WP_349246779.1">
    <property type="nucleotide sequence ID" value="NZ_JASCXX010000034.1"/>
</dbReference>
<comment type="cofactor">
    <cofactor evidence="1">
        <name>Mg(2+)</name>
        <dbReference type="ChEBI" id="CHEBI:18420"/>
    </cofactor>
    <text evidence="1">Binds 2 magnesium ions per subunit.</text>
</comment>
<evidence type="ECO:0000256" key="1">
    <source>
        <dbReference type="PIRSR" id="PIRSR605502-1"/>
    </source>
</evidence>
<evidence type="ECO:0000313" key="3">
    <source>
        <dbReference type="EMBL" id="MDI6451372.1"/>
    </source>
</evidence>
<dbReference type="EMBL" id="JASCXX010000034">
    <property type="protein sequence ID" value="MDI6451372.1"/>
    <property type="molecule type" value="Genomic_DNA"/>
</dbReference>
<sequence>MRYAGFCTLVLVVASLFSSAGVRADGRTIERTVLIEKISGFWIGQLVGNYLGFPFENVYADEPIPVLVDRYYTPFNAGELRINRNDHRAYVPFMFTAFDGAYSDDDTDIEFVTLHAVEQHGLDLDYGQIAEAWKRHINRRIWVANRTARDLMAQGMLPPETGKKENNPNWFQIDPQLVNEIWSAFYPGMPAKAAERAEWGARITNDDWGVHPTIAYAVMISEAFFETDRMKLVKTALSHIPTDSPFHEGMLDVIGWYEASPDDWRVTRRKIHEKYYRYRKGDYAAPVSVVSSLVNGLCGVLAILYGEGDFMKTVGIAVSAGYDCDNQAATCGGLMGVMLGAKAIPQSLTHDCLPGGRWSKPFNDTYINYSRDELPIHNRISDIVERIARIAETAILREGGRRIEKDGQTVYVIP</sequence>